<name>A0AAV5N0T5_9GAMM</name>
<dbReference type="Proteomes" id="UP001058124">
    <property type="component" value="Unassembled WGS sequence"/>
</dbReference>
<dbReference type="PANTHER" id="PTHR37533">
    <property type="entry name" value="FLAGELLAR HOOK-LENGTH CONTROL PROTEIN"/>
    <property type="match status" value="1"/>
</dbReference>
<dbReference type="InterPro" id="IPR052563">
    <property type="entry name" value="FliK"/>
</dbReference>
<evidence type="ECO:0000259" key="2">
    <source>
        <dbReference type="Pfam" id="PF02120"/>
    </source>
</evidence>
<dbReference type="EMBL" id="BRLH01000003">
    <property type="protein sequence ID" value="GKX55731.1"/>
    <property type="molecule type" value="Genomic_DNA"/>
</dbReference>
<keyword evidence="4" id="KW-1185">Reference proteome</keyword>
<dbReference type="Pfam" id="PF02120">
    <property type="entry name" value="Flg_hook"/>
    <property type="match status" value="1"/>
</dbReference>
<feature type="region of interest" description="Disordered" evidence="1">
    <location>
        <begin position="107"/>
        <end position="154"/>
    </location>
</feature>
<keyword evidence="3" id="KW-0969">Cilium</keyword>
<organism evidence="3 4">
    <name type="scientific">Leminorella grimontii</name>
    <dbReference type="NCBI Taxonomy" id="82981"/>
    <lineage>
        <taxon>Bacteria</taxon>
        <taxon>Pseudomonadati</taxon>
        <taxon>Pseudomonadota</taxon>
        <taxon>Gammaproteobacteria</taxon>
        <taxon>Enterobacterales</taxon>
        <taxon>Budviciaceae</taxon>
        <taxon>Leminorella</taxon>
    </lineage>
</organism>
<accession>A0AAV5N0T5</accession>
<evidence type="ECO:0000313" key="4">
    <source>
        <dbReference type="Proteomes" id="UP001058124"/>
    </source>
</evidence>
<feature type="domain" description="Flagellar hook-length control protein-like C-terminal" evidence="2">
    <location>
        <begin position="281"/>
        <end position="364"/>
    </location>
</feature>
<dbReference type="RefSeq" id="WP_036023388.1">
    <property type="nucleotide sequence ID" value="NZ_BRLH01000003.1"/>
</dbReference>
<feature type="compositionally biased region" description="Low complexity" evidence="1">
    <location>
        <begin position="107"/>
        <end position="134"/>
    </location>
</feature>
<feature type="compositionally biased region" description="Basic and acidic residues" evidence="1">
    <location>
        <begin position="364"/>
        <end position="375"/>
    </location>
</feature>
<sequence length="400" mass="43154">MKNVSLATAPLTPNEGSDVLAALDNALGEDGQGKREFSLPQPLAEAASRLRAAKEADRERRSAQEEPQGAELQALMAMLLAQPERIPTTSDASTPDGNRLLQALSQVQSQLPSQPQSPLQLRAQAQAQAPSDAALGVQDAAKNASHDSSQAGGDTALAPKLQALMATLEAQNAPTPATPEQQARLSTFAAQNLQAVAPSEDGAHLRIDAARAEDAKAARRGVVAAKVEEKSSSPERPELPLPDVRQNRIEVRAQPLETKAVAAPAGQSDDWEEKLGSLLKDRIQFQISQQQQVSTIRLDPPSLGKLEIAIQFDAGRLTVHIDANQGDVYRSLQQFSEGLRQHLMEQNFVQVNVQVSSDGQSRQQQERGERQRQEEDVLSAATLSQDDKDNARNESVLIKV</sequence>
<dbReference type="CDD" id="cd17470">
    <property type="entry name" value="T3SS_Flik_C"/>
    <property type="match status" value="1"/>
</dbReference>
<evidence type="ECO:0000313" key="3">
    <source>
        <dbReference type="EMBL" id="GKX55731.1"/>
    </source>
</evidence>
<dbReference type="InterPro" id="IPR021136">
    <property type="entry name" value="Flagellar_hook_control-like_C"/>
</dbReference>
<dbReference type="AlphaFoldDB" id="A0AAV5N0T5"/>
<feature type="compositionally biased region" description="Basic and acidic residues" evidence="1">
    <location>
        <begin position="52"/>
        <end position="64"/>
    </location>
</feature>
<feature type="region of interest" description="Disordered" evidence="1">
    <location>
        <begin position="30"/>
        <end position="68"/>
    </location>
</feature>
<protein>
    <submittedName>
        <fullName evidence="3">Flagellar hook-length control protein FliK</fullName>
    </submittedName>
</protein>
<feature type="region of interest" description="Disordered" evidence="1">
    <location>
        <begin position="356"/>
        <end position="400"/>
    </location>
</feature>
<keyword evidence="3" id="KW-0282">Flagellum</keyword>
<dbReference type="PANTHER" id="PTHR37533:SF2">
    <property type="entry name" value="FLAGELLAR HOOK-LENGTH CONTROL PROTEIN"/>
    <property type="match status" value="1"/>
</dbReference>
<gene>
    <name evidence="3" type="primary">lafE</name>
    <name evidence="3" type="ORF">SOASR030_18430</name>
</gene>
<comment type="caution">
    <text evidence="3">The sequence shown here is derived from an EMBL/GenBank/DDBJ whole genome shotgun (WGS) entry which is preliminary data.</text>
</comment>
<keyword evidence="3" id="KW-0966">Cell projection</keyword>
<evidence type="ECO:0000256" key="1">
    <source>
        <dbReference type="SAM" id="MobiDB-lite"/>
    </source>
</evidence>
<dbReference type="InterPro" id="IPR038610">
    <property type="entry name" value="FliK-like_C_sf"/>
</dbReference>
<reference evidence="3" key="1">
    <citation type="submission" date="2022-06" db="EMBL/GenBank/DDBJ databases">
        <title>Draft genome sequences of Leminorella grimontii str. JCM5902.</title>
        <authorList>
            <person name="Wakabayashi Y."/>
            <person name="Kojima K."/>
        </authorList>
    </citation>
    <scope>NUCLEOTIDE SEQUENCE</scope>
    <source>
        <strain evidence="3">JCM 5902</strain>
    </source>
</reference>
<dbReference type="Gene3D" id="3.30.750.140">
    <property type="match status" value="1"/>
</dbReference>
<proteinExistence type="predicted"/>